<proteinExistence type="predicted"/>
<evidence type="ECO:0000256" key="1">
    <source>
        <dbReference type="SAM" id="Phobius"/>
    </source>
</evidence>
<feature type="domain" description="YdbS-like PH" evidence="2">
    <location>
        <begin position="48"/>
        <end position="121"/>
    </location>
</feature>
<dbReference type="EMBL" id="LQXD01000202">
    <property type="protein sequence ID" value="OIJ04202.1"/>
    <property type="molecule type" value="Genomic_DNA"/>
</dbReference>
<dbReference type="InterPro" id="IPR005182">
    <property type="entry name" value="YdbS-like_PH"/>
</dbReference>
<sequence length="125" mass="14292">MIRKVVPGAIIAGFIAYFIPYGFIGASIVIVLALLIGNQQFKDAGFGKNDRFLWISYRTLSKTLVIIPKQRIQALELKQSLFQQLRMLFTLQASILTSIVGKSFQSVDISEKQKEELLNWYSYER</sequence>
<protein>
    <submittedName>
        <fullName evidence="4">PH domain-containing protein</fullName>
    </submittedName>
</protein>
<dbReference type="RefSeq" id="WP_071319337.1">
    <property type="nucleotide sequence ID" value="NZ_CP063356.2"/>
</dbReference>
<dbReference type="AlphaFoldDB" id="A0A1S2KVI0"/>
<keyword evidence="1" id="KW-0812">Transmembrane</keyword>
<dbReference type="OrthoDB" id="2195155at2"/>
<feature type="transmembrane region" description="Helical" evidence="1">
    <location>
        <begin position="6"/>
        <end position="36"/>
    </location>
</feature>
<evidence type="ECO:0000259" key="2">
    <source>
        <dbReference type="Pfam" id="PF03703"/>
    </source>
</evidence>
<dbReference type="PANTHER" id="PTHR34473">
    <property type="entry name" value="UPF0699 TRANSMEMBRANE PROTEIN YDBS"/>
    <property type="match status" value="1"/>
</dbReference>
<dbReference type="EMBL" id="CP063356">
    <property type="protein sequence ID" value="QOY35794.1"/>
    <property type="molecule type" value="Genomic_DNA"/>
</dbReference>
<keyword evidence="1" id="KW-0472">Membrane</keyword>
<keyword evidence="5" id="KW-1185">Reference proteome</keyword>
<gene>
    <name evidence="4" type="ORF">AWH56_024580</name>
    <name evidence="3" type="ORF">AWH56_23420</name>
</gene>
<reference evidence="4" key="4">
    <citation type="submission" date="2020-10" db="EMBL/GenBank/DDBJ databases">
        <authorList>
            <person name="Bassil N.M."/>
            <person name="Lloyd J.R."/>
        </authorList>
    </citation>
    <scope>NUCLEOTIDE SEQUENCE</scope>
    <source>
        <strain evidence="4">NB2006</strain>
    </source>
</reference>
<reference evidence="4 5" key="2">
    <citation type="journal article" date="2017" name="Genome Announc.">
        <title>Draft Genome Sequences of Four Alkaliphilic Bacteria Belonging to the Anaerobacillus Genus.</title>
        <authorList>
            <person name="Bassil N.M."/>
            <person name="Lloyd J.R."/>
        </authorList>
    </citation>
    <scope>NUCLEOTIDE SEQUENCE [LARGE SCALE GENOMIC DNA]</scope>
    <source>
        <strain evidence="4 5">NB2006</strain>
    </source>
</reference>
<dbReference type="PANTHER" id="PTHR34473:SF2">
    <property type="entry name" value="UPF0699 TRANSMEMBRANE PROTEIN YDBT"/>
    <property type="match status" value="1"/>
</dbReference>
<dbReference type="KEGG" id="aia:AWH56_024580"/>
<keyword evidence="1" id="KW-1133">Transmembrane helix</keyword>
<evidence type="ECO:0000313" key="3">
    <source>
        <dbReference type="EMBL" id="OIJ04202.1"/>
    </source>
</evidence>
<dbReference type="Proteomes" id="UP000180175">
    <property type="component" value="Chromosome"/>
</dbReference>
<accession>A0A1S2KVI0</accession>
<reference evidence="3 5" key="1">
    <citation type="submission" date="2016-10" db="EMBL/GenBank/DDBJ databases">
        <title>Draft genome sequences of four alkaliphilic bacteria belonging to the Anaerobacillus genus.</title>
        <authorList>
            <person name="Bassil N.M."/>
            <person name="Lloyd J.R."/>
        </authorList>
    </citation>
    <scope>NUCLEOTIDE SEQUENCE [LARGE SCALE GENOMIC DNA]</scope>
    <source>
        <strain evidence="3 5">NB2006</strain>
    </source>
</reference>
<evidence type="ECO:0000313" key="4">
    <source>
        <dbReference type="EMBL" id="QOY35794.1"/>
    </source>
</evidence>
<name>A0A1S2KVI0_9BACI</name>
<dbReference type="Pfam" id="PF03703">
    <property type="entry name" value="bPH_2"/>
    <property type="match status" value="1"/>
</dbReference>
<evidence type="ECO:0000313" key="5">
    <source>
        <dbReference type="Proteomes" id="UP000180175"/>
    </source>
</evidence>
<reference evidence="4 5" key="3">
    <citation type="journal article" date="2019" name="Int. J. Syst. Evol. Microbiol.">
        <title>Anaerobacillus isosaccharinicus sp. nov., an alkaliphilic bacterium which degrades isosaccharinic acid.</title>
        <authorList>
            <person name="Bassil N.M."/>
            <person name="Lloyd J.R."/>
        </authorList>
    </citation>
    <scope>NUCLEOTIDE SEQUENCE [LARGE SCALE GENOMIC DNA]</scope>
    <source>
        <strain evidence="4 5">NB2006</strain>
    </source>
</reference>
<organism evidence="3 5">
    <name type="scientific">Anaerobacillus isosaccharinicus</name>
    <dbReference type="NCBI Taxonomy" id="1532552"/>
    <lineage>
        <taxon>Bacteria</taxon>
        <taxon>Bacillati</taxon>
        <taxon>Bacillota</taxon>
        <taxon>Bacilli</taxon>
        <taxon>Bacillales</taxon>
        <taxon>Bacillaceae</taxon>
        <taxon>Anaerobacillus</taxon>
    </lineage>
</organism>